<dbReference type="PANTHER" id="PTHR35023">
    <property type="entry name" value="CHELATASE-RELATED"/>
    <property type="match status" value="1"/>
</dbReference>
<keyword evidence="3" id="KW-1185">Reference proteome</keyword>
<dbReference type="AlphaFoldDB" id="A0A848HJW2"/>
<dbReference type="PANTHER" id="PTHR35023:SF1">
    <property type="entry name" value="MG-PROTOPORPHYRIN IX CHELATASE"/>
    <property type="match status" value="1"/>
</dbReference>
<evidence type="ECO:0000313" key="3">
    <source>
        <dbReference type="Proteomes" id="UP000541185"/>
    </source>
</evidence>
<organism evidence="2 3">
    <name type="scientific">Ramlibacter agri</name>
    <dbReference type="NCBI Taxonomy" id="2728837"/>
    <lineage>
        <taxon>Bacteria</taxon>
        <taxon>Pseudomonadati</taxon>
        <taxon>Pseudomonadota</taxon>
        <taxon>Betaproteobacteria</taxon>
        <taxon>Burkholderiales</taxon>
        <taxon>Comamonadaceae</taxon>
        <taxon>Ramlibacter</taxon>
    </lineage>
</organism>
<dbReference type="EMBL" id="JABBFX010000004">
    <property type="protein sequence ID" value="NML48028.1"/>
    <property type="molecule type" value="Genomic_DNA"/>
</dbReference>
<reference evidence="2 3" key="1">
    <citation type="submission" date="2020-04" db="EMBL/GenBank/DDBJ databases">
        <title>Ramlibacter sp. G-1-2-2 isolated from soil.</title>
        <authorList>
            <person name="Dahal R.H."/>
        </authorList>
    </citation>
    <scope>NUCLEOTIDE SEQUENCE [LARGE SCALE GENOMIC DNA]</scope>
    <source>
        <strain evidence="2 3">G-1-2-2</strain>
    </source>
</reference>
<gene>
    <name evidence="2" type="ORF">HHL11_30045</name>
</gene>
<dbReference type="Pfam" id="PF00092">
    <property type="entry name" value="VWA"/>
    <property type="match status" value="1"/>
</dbReference>
<sequence length="226" mass="24277">MTKLKAFAAPQARPLPVIILADVSGSMAENGKIEALNVAIKQMVTSFGKESRLRADIQVGLITFGGRQADLHLPLISAHSVSEVEAFTAVGATPMGAAFELARQLLEDKERVPARAYRPVLVLVSDGVPTDDWEKPLAALKGSERAQKASRFAMAIGADADRELLAQFADDVEAPVFEAHEADDIRRFFRAVTMSVVARSSSPSPDQPLTLDVSEIPADDLDLDAI</sequence>
<proteinExistence type="predicted"/>
<dbReference type="Gene3D" id="3.40.50.410">
    <property type="entry name" value="von Willebrand factor, type A domain"/>
    <property type="match status" value="1"/>
</dbReference>
<comment type="caution">
    <text evidence="2">The sequence shown here is derived from an EMBL/GenBank/DDBJ whole genome shotgun (WGS) entry which is preliminary data.</text>
</comment>
<dbReference type="InterPro" id="IPR036465">
    <property type="entry name" value="vWFA_dom_sf"/>
</dbReference>
<accession>A0A848HJW2</accession>
<dbReference type="PROSITE" id="PS50234">
    <property type="entry name" value="VWFA"/>
    <property type="match status" value="1"/>
</dbReference>
<dbReference type="SUPFAM" id="SSF53300">
    <property type="entry name" value="vWA-like"/>
    <property type="match status" value="1"/>
</dbReference>
<dbReference type="Proteomes" id="UP000541185">
    <property type="component" value="Unassembled WGS sequence"/>
</dbReference>
<evidence type="ECO:0000313" key="2">
    <source>
        <dbReference type="EMBL" id="NML48028.1"/>
    </source>
</evidence>
<feature type="domain" description="VWFA" evidence="1">
    <location>
        <begin position="16"/>
        <end position="192"/>
    </location>
</feature>
<evidence type="ECO:0000259" key="1">
    <source>
        <dbReference type="PROSITE" id="PS50234"/>
    </source>
</evidence>
<protein>
    <submittedName>
        <fullName evidence="2">VWA domain-containing protein</fullName>
    </submittedName>
</protein>
<dbReference type="SMART" id="SM00327">
    <property type="entry name" value="VWA"/>
    <property type="match status" value="1"/>
</dbReference>
<name>A0A848HJW2_9BURK</name>
<dbReference type="InterPro" id="IPR002035">
    <property type="entry name" value="VWF_A"/>
</dbReference>
<dbReference type="InterPro" id="IPR052989">
    <property type="entry name" value="Mg-chelatase_DI-like"/>
</dbReference>